<keyword evidence="1" id="KW-0812">Transmembrane</keyword>
<dbReference type="AlphaFoldDB" id="A0A2G8JWV3"/>
<dbReference type="Proteomes" id="UP000230750">
    <property type="component" value="Unassembled WGS sequence"/>
</dbReference>
<keyword evidence="1" id="KW-0472">Membrane</keyword>
<comment type="caution">
    <text evidence="2">The sequence shown here is derived from an EMBL/GenBank/DDBJ whole genome shotgun (WGS) entry which is preliminary data.</text>
</comment>
<gene>
    <name evidence="2" type="ORF">BSL78_22948</name>
</gene>
<dbReference type="EMBL" id="MRZV01001151">
    <property type="protein sequence ID" value="PIK40200.1"/>
    <property type="molecule type" value="Genomic_DNA"/>
</dbReference>
<evidence type="ECO:0000313" key="3">
    <source>
        <dbReference type="Proteomes" id="UP000230750"/>
    </source>
</evidence>
<proteinExistence type="predicted"/>
<reference evidence="2 3" key="1">
    <citation type="journal article" date="2017" name="PLoS Biol.">
        <title>The sea cucumber genome provides insights into morphological evolution and visceral regeneration.</title>
        <authorList>
            <person name="Zhang X."/>
            <person name="Sun L."/>
            <person name="Yuan J."/>
            <person name="Sun Y."/>
            <person name="Gao Y."/>
            <person name="Zhang L."/>
            <person name="Li S."/>
            <person name="Dai H."/>
            <person name="Hamel J.F."/>
            <person name="Liu C."/>
            <person name="Yu Y."/>
            <person name="Liu S."/>
            <person name="Lin W."/>
            <person name="Guo K."/>
            <person name="Jin S."/>
            <person name="Xu P."/>
            <person name="Storey K.B."/>
            <person name="Huan P."/>
            <person name="Zhang T."/>
            <person name="Zhou Y."/>
            <person name="Zhang J."/>
            <person name="Lin C."/>
            <person name="Li X."/>
            <person name="Xing L."/>
            <person name="Huo D."/>
            <person name="Sun M."/>
            <person name="Wang L."/>
            <person name="Mercier A."/>
            <person name="Li F."/>
            <person name="Yang H."/>
            <person name="Xiang J."/>
        </authorList>
    </citation>
    <scope>NUCLEOTIDE SEQUENCE [LARGE SCALE GENOMIC DNA]</scope>
    <source>
        <strain evidence="2">Shaxun</strain>
        <tissue evidence="2">Muscle</tissue>
    </source>
</reference>
<keyword evidence="1" id="KW-1133">Transmembrane helix</keyword>
<feature type="transmembrane region" description="Helical" evidence="1">
    <location>
        <begin position="183"/>
        <end position="202"/>
    </location>
</feature>
<name>A0A2G8JWV3_STIJA</name>
<evidence type="ECO:0000256" key="1">
    <source>
        <dbReference type="SAM" id="Phobius"/>
    </source>
</evidence>
<sequence length="297" mass="32199">MCNTNYKVCATENRNGQKVLRLTDVSENSAEYYQCKCAFEYRPPTAFSCNQLIVVCQAQVTVGDLFMTFNGSHTGSTETSVIDIPEDELVQVNCLGLSTFTTSCSEGSSTFTATRYHNNCIISCQSAKGCITKIIMNVLNRETTTTSSTHHRASTEAAEHHTATHIASTKAGTSYSKEQMSDVSVSILVLVVGALSIYIRYLKTNGFPKPVSTNEAIFLQPVDATVPTFASADAGKAATCHTCVPYAEAMVSPMSITDNLEVNYSANESNVPNCDASGYEIPKNVDCTNEIKYETIN</sequence>
<evidence type="ECO:0000313" key="2">
    <source>
        <dbReference type="EMBL" id="PIK40200.1"/>
    </source>
</evidence>
<accession>A0A2G8JWV3</accession>
<protein>
    <submittedName>
        <fullName evidence="2">Uncharacterized protein</fullName>
    </submittedName>
</protein>
<keyword evidence="3" id="KW-1185">Reference proteome</keyword>
<organism evidence="2 3">
    <name type="scientific">Stichopus japonicus</name>
    <name type="common">Sea cucumber</name>
    <dbReference type="NCBI Taxonomy" id="307972"/>
    <lineage>
        <taxon>Eukaryota</taxon>
        <taxon>Metazoa</taxon>
        <taxon>Echinodermata</taxon>
        <taxon>Eleutherozoa</taxon>
        <taxon>Echinozoa</taxon>
        <taxon>Holothuroidea</taxon>
        <taxon>Aspidochirotacea</taxon>
        <taxon>Aspidochirotida</taxon>
        <taxon>Stichopodidae</taxon>
        <taxon>Apostichopus</taxon>
    </lineage>
</organism>